<organism evidence="8">
    <name type="scientific">Gongylonema pulchrum</name>
    <dbReference type="NCBI Taxonomy" id="637853"/>
    <lineage>
        <taxon>Eukaryota</taxon>
        <taxon>Metazoa</taxon>
        <taxon>Ecdysozoa</taxon>
        <taxon>Nematoda</taxon>
        <taxon>Chromadorea</taxon>
        <taxon>Rhabditida</taxon>
        <taxon>Spirurina</taxon>
        <taxon>Spiruromorpha</taxon>
        <taxon>Spiruroidea</taxon>
        <taxon>Gongylonematidae</taxon>
        <taxon>Gongylonema</taxon>
    </lineage>
</organism>
<sequence length="312" mass="35701">MLTAMRNLLNSANVATAAHLEVEYPSTEVSGIKTTYLIDADCERFLAQYAEARRERMKQEFASSFLKPHRNSGYRLSGEICVLLTKTDISRGHFGFHNYYRMELIKRKGSELYILFTNWGRIGDQTGQYQRTPFSNLDEADKEFSSIFRSKTGNEFANINAFDEKPAKYSGGFERGRWIGVPATTLSSQSVLFRIVKVDSENAGNIAELDIDFDKSVAIDQEAAKTPLYGVIKDISNVRRLQERTRTVCQYQRSRVPFGCIFRSDLLQAQKVLAKLRDLKKEMEQCRMVSRGPDATLAILREQSKTTDEFYR</sequence>
<dbReference type="PANTHER" id="PTHR10459:SF117">
    <property type="entry name" value="POLY [ADP-RIBOSE] POLYMERASE TANKYRASE"/>
    <property type="match status" value="1"/>
</dbReference>
<proteinExistence type="predicted"/>
<dbReference type="InterPro" id="IPR036930">
    <property type="entry name" value="WGR_dom_sf"/>
</dbReference>
<keyword evidence="2" id="KW-0808">Transferase</keyword>
<dbReference type="InterPro" id="IPR004102">
    <property type="entry name" value="Poly(ADP-ribose)pol_reg_dom"/>
</dbReference>
<dbReference type="InterPro" id="IPR008893">
    <property type="entry name" value="WGR_domain"/>
</dbReference>
<dbReference type="PROSITE" id="PS51060">
    <property type="entry name" value="PARP_ALPHA_HD"/>
    <property type="match status" value="1"/>
</dbReference>
<dbReference type="Proteomes" id="UP000271098">
    <property type="component" value="Unassembled WGS sequence"/>
</dbReference>
<dbReference type="Gene3D" id="2.20.140.10">
    <property type="entry name" value="WGR domain"/>
    <property type="match status" value="1"/>
</dbReference>
<dbReference type="SUPFAM" id="SSF142921">
    <property type="entry name" value="WGR domain-like"/>
    <property type="match status" value="1"/>
</dbReference>
<dbReference type="GO" id="GO:0005730">
    <property type="term" value="C:nucleolus"/>
    <property type="evidence" value="ECO:0007669"/>
    <property type="project" value="TreeGrafter"/>
</dbReference>
<dbReference type="Pfam" id="PF05406">
    <property type="entry name" value="WGR"/>
    <property type="match status" value="1"/>
</dbReference>
<accession>A0A183EH70</accession>
<feature type="domain" description="WGR" evidence="5">
    <location>
        <begin position="77"/>
        <end position="169"/>
    </location>
</feature>
<dbReference type="GO" id="GO:0003950">
    <property type="term" value="F:NAD+ poly-ADP-ribosyltransferase activity"/>
    <property type="evidence" value="ECO:0007669"/>
    <property type="project" value="InterPro"/>
</dbReference>
<dbReference type="OrthoDB" id="5833044at2759"/>
<dbReference type="EMBL" id="UYRT01090183">
    <property type="protein sequence ID" value="VDN35778.1"/>
    <property type="molecule type" value="Genomic_DNA"/>
</dbReference>
<evidence type="ECO:0000256" key="2">
    <source>
        <dbReference type="ARBA" id="ARBA00022679"/>
    </source>
</evidence>
<evidence type="ECO:0000259" key="5">
    <source>
        <dbReference type="PROSITE" id="PS51977"/>
    </source>
</evidence>
<evidence type="ECO:0000256" key="3">
    <source>
        <dbReference type="ARBA" id="ARBA00023027"/>
    </source>
</evidence>
<dbReference type="SMART" id="SM00773">
    <property type="entry name" value="WGR"/>
    <property type="match status" value="1"/>
</dbReference>
<feature type="domain" description="PARP alpha-helical" evidence="4">
    <location>
        <begin position="221"/>
        <end position="312"/>
    </location>
</feature>
<dbReference type="CDD" id="cd07997">
    <property type="entry name" value="WGR_PARP"/>
    <property type="match status" value="1"/>
</dbReference>
<reference evidence="8" key="1">
    <citation type="submission" date="2016-06" db="UniProtKB">
        <authorList>
            <consortium name="WormBaseParasite"/>
        </authorList>
    </citation>
    <scope>IDENTIFICATION</scope>
</reference>
<dbReference type="GO" id="GO:1990404">
    <property type="term" value="F:NAD+-protein mono-ADP-ribosyltransferase activity"/>
    <property type="evidence" value="ECO:0007669"/>
    <property type="project" value="TreeGrafter"/>
</dbReference>
<dbReference type="AlphaFoldDB" id="A0A183EH70"/>
<keyword evidence="7" id="KW-1185">Reference proteome</keyword>
<keyword evidence="1" id="KW-0328">Glycosyltransferase</keyword>
<evidence type="ECO:0000313" key="6">
    <source>
        <dbReference type="EMBL" id="VDN35778.1"/>
    </source>
</evidence>
<evidence type="ECO:0000313" key="7">
    <source>
        <dbReference type="Proteomes" id="UP000271098"/>
    </source>
</evidence>
<gene>
    <name evidence="6" type="ORF">GPUH_LOCUS20309</name>
</gene>
<reference evidence="6 7" key="2">
    <citation type="submission" date="2018-11" db="EMBL/GenBank/DDBJ databases">
        <authorList>
            <consortium name="Pathogen Informatics"/>
        </authorList>
    </citation>
    <scope>NUCLEOTIDE SEQUENCE [LARGE SCALE GENOMIC DNA]</scope>
</reference>
<dbReference type="PROSITE" id="PS51977">
    <property type="entry name" value="WGR"/>
    <property type="match status" value="1"/>
</dbReference>
<evidence type="ECO:0000256" key="1">
    <source>
        <dbReference type="ARBA" id="ARBA00022676"/>
    </source>
</evidence>
<evidence type="ECO:0000259" key="4">
    <source>
        <dbReference type="PROSITE" id="PS51060"/>
    </source>
</evidence>
<protein>
    <submittedName>
        <fullName evidence="8">PARP alpha-helical domain-containing protein</fullName>
    </submittedName>
</protein>
<dbReference type="GO" id="GO:0070212">
    <property type="term" value="P:protein poly-ADP-ribosylation"/>
    <property type="evidence" value="ECO:0007669"/>
    <property type="project" value="TreeGrafter"/>
</dbReference>
<evidence type="ECO:0000313" key="8">
    <source>
        <dbReference type="WBParaSite" id="GPUH_0002033601-mRNA-1"/>
    </source>
</evidence>
<dbReference type="GO" id="GO:0006302">
    <property type="term" value="P:double-strand break repair"/>
    <property type="evidence" value="ECO:0007669"/>
    <property type="project" value="TreeGrafter"/>
</dbReference>
<dbReference type="WBParaSite" id="GPUH_0002033601-mRNA-1">
    <property type="protein sequence ID" value="GPUH_0002033601-mRNA-1"/>
    <property type="gene ID" value="GPUH_0002033601"/>
</dbReference>
<keyword evidence="3" id="KW-0520">NAD</keyword>
<dbReference type="InterPro" id="IPR050800">
    <property type="entry name" value="ARTD/PARP"/>
</dbReference>
<dbReference type="PANTHER" id="PTHR10459">
    <property type="entry name" value="DNA LIGASE"/>
    <property type="match status" value="1"/>
</dbReference>
<name>A0A183EH70_9BILA</name>